<evidence type="ECO:0000256" key="1">
    <source>
        <dbReference type="SAM" id="MobiDB-lite"/>
    </source>
</evidence>
<dbReference type="EMBL" id="QGKX02000004">
    <property type="protein sequence ID" value="KAF3599402.1"/>
    <property type="molecule type" value="Genomic_DNA"/>
</dbReference>
<sequence>MGKTRASRISTFFTEPSTRRHPPTLSPPCEIYAGEFTVATVSHRNHLGNTNLPHLFRLQTSPPYQTKYFIHRKPPGCQPQPPKKPTSNDSIGRFGLHRLRHRVSESIHRL</sequence>
<gene>
    <name evidence="2" type="ORF">F2Q69_00036628</name>
</gene>
<accession>A0A8S9SC34</accession>
<organism evidence="2 3">
    <name type="scientific">Brassica cretica</name>
    <name type="common">Mustard</name>
    <dbReference type="NCBI Taxonomy" id="69181"/>
    <lineage>
        <taxon>Eukaryota</taxon>
        <taxon>Viridiplantae</taxon>
        <taxon>Streptophyta</taxon>
        <taxon>Embryophyta</taxon>
        <taxon>Tracheophyta</taxon>
        <taxon>Spermatophyta</taxon>
        <taxon>Magnoliopsida</taxon>
        <taxon>eudicotyledons</taxon>
        <taxon>Gunneridae</taxon>
        <taxon>Pentapetalae</taxon>
        <taxon>rosids</taxon>
        <taxon>malvids</taxon>
        <taxon>Brassicales</taxon>
        <taxon>Brassicaceae</taxon>
        <taxon>Brassiceae</taxon>
        <taxon>Brassica</taxon>
    </lineage>
</organism>
<feature type="region of interest" description="Disordered" evidence="1">
    <location>
        <begin position="1"/>
        <end position="26"/>
    </location>
</feature>
<name>A0A8S9SC34_BRACR</name>
<reference evidence="2" key="1">
    <citation type="submission" date="2019-12" db="EMBL/GenBank/DDBJ databases">
        <title>Genome sequencing and annotation of Brassica cretica.</title>
        <authorList>
            <person name="Studholme D.J."/>
            <person name="Sarris P."/>
        </authorList>
    </citation>
    <scope>NUCLEOTIDE SEQUENCE</scope>
    <source>
        <strain evidence="2">PFS-109/04</strain>
        <tissue evidence="2">Leaf</tissue>
    </source>
</reference>
<dbReference type="AlphaFoldDB" id="A0A8S9SC34"/>
<feature type="compositionally biased region" description="Polar residues" evidence="1">
    <location>
        <begin position="7"/>
        <end position="16"/>
    </location>
</feature>
<dbReference type="Proteomes" id="UP000712600">
    <property type="component" value="Unassembled WGS sequence"/>
</dbReference>
<protein>
    <submittedName>
        <fullName evidence="2">Uncharacterized protein</fullName>
    </submittedName>
</protein>
<evidence type="ECO:0000313" key="3">
    <source>
        <dbReference type="Proteomes" id="UP000712600"/>
    </source>
</evidence>
<proteinExistence type="predicted"/>
<feature type="region of interest" description="Disordered" evidence="1">
    <location>
        <begin position="73"/>
        <end position="94"/>
    </location>
</feature>
<evidence type="ECO:0000313" key="2">
    <source>
        <dbReference type="EMBL" id="KAF3599402.1"/>
    </source>
</evidence>
<comment type="caution">
    <text evidence="2">The sequence shown here is derived from an EMBL/GenBank/DDBJ whole genome shotgun (WGS) entry which is preliminary data.</text>
</comment>